<comment type="subunit">
    <text evidence="9">Component of the Sec protein translocase complex. Heterotrimer consisting of SecY, SecE and SecG subunits. The heterotrimers can form oligomers, although 1 heterotrimer is thought to be able to translocate proteins. Interacts with the ribosome. Interacts with SecDF, and other proteins may be involved. Interacts with SecA.</text>
</comment>
<dbReference type="GO" id="GO:0005886">
    <property type="term" value="C:plasma membrane"/>
    <property type="evidence" value="ECO:0007669"/>
    <property type="project" value="UniProtKB-UniRule"/>
</dbReference>
<name>A0A6G9IAS4_9GAMM</name>
<dbReference type="GO" id="GO:0043952">
    <property type="term" value="P:protein transport by the Sec complex"/>
    <property type="evidence" value="ECO:0007669"/>
    <property type="project" value="UniProtKB-UniRule"/>
</dbReference>
<dbReference type="GO" id="GO:0065002">
    <property type="term" value="P:intracellular protein transmembrane transport"/>
    <property type="evidence" value="ECO:0007669"/>
    <property type="project" value="UniProtKB-UniRule"/>
</dbReference>
<evidence type="ECO:0000256" key="6">
    <source>
        <dbReference type="ARBA" id="ARBA00022989"/>
    </source>
</evidence>
<keyword evidence="8 9" id="KW-0472">Membrane</keyword>
<reference evidence="10 11" key="1">
    <citation type="submission" date="2020-03" db="EMBL/GenBank/DDBJ databases">
        <title>Complete genome sequence of Orbus sp. IPMB12 (BCRC 80908).</title>
        <authorList>
            <person name="Lo W.-S."/>
            <person name="Chang T.-H."/>
            <person name="Kuo C.-H."/>
        </authorList>
    </citation>
    <scope>NUCLEOTIDE SEQUENCE [LARGE SCALE GENOMIC DNA]</scope>
    <source>
        <strain evidence="10 11">IPMB12</strain>
    </source>
</reference>
<dbReference type="InterPro" id="IPR038379">
    <property type="entry name" value="SecE_sf"/>
</dbReference>
<evidence type="ECO:0000313" key="11">
    <source>
        <dbReference type="Proteomes" id="UP000501168"/>
    </source>
</evidence>
<feature type="transmembrane region" description="Helical" evidence="9">
    <location>
        <begin position="48"/>
        <end position="69"/>
    </location>
</feature>
<keyword evidence="6 9" id="KW-1133">Transmembrane helix</keyword>
<dbReference type="InterPro" id="IPR005807">
    <property type="entry name" value="SecE_bac"/>
</dbReference>
<dbReference type="InParanoid" id="A0A6G9IAS4"/>
<protein>
    <recommendedName>
        <fullName evidence="9">Protein translocase subunit SecE</fullName>
    </recommendedName>
</protein>
<evidence type="ECO:0000256" key="7">
    <source>
        <dbReference type="ARBA" id="ARBA00023010"/>
    </source>
</evidence>
<dbReference type="Gene3D" id="1.20.5.1030">
    <property type="entry name" value="Preprotein translocase secy subunit"/>
    <property type="match status" value="1"/>
</dbReference>
<dbReference type="PROSITE" id="PS01067">
    <property type="entry name" value="SECE_SEC61G"/>
    <property type="match status" value="1"/>
</dbReference>
<keyword evidence="4 9" id="KW-0812">Transmembrane</keyword>
<evidence type="ECO:0000256" key="3">
    <source>
        <dbReference type="ARBA" id="ARBA00022475"/>
    </source>
</evidence>
<dbReference type="KEGG" id="orb:IPMB12_03505"/>
<keyword evidence="7 9" id="KW-0811">Translocation</keyword>
<evidence type="ECO:0000256" key="9">
    <source>
        <dbReference type="HAMAP-Rule" id="MF_00422"/>
    </source>
</evidence>
<comment type="function">
    <text evidence="9">Essential subunit of the Sec protein translocation channel SecYEG. Clamps together the 2 halves of SecY. May contact the channel plug during translocation.</text>
</comment>
<comment type="similarity">
    <text evidence="9">Belongs to the SecE/SEC61-gamma family.</text>
</comment>
<feature type="transmembrane region" description="Helical" evidence="9">
    <location>
        <begin position="101"/>
        <end position="125"/>
    </location>
</feature>
<keyword evidence="2 9" id="KW-0813">Transport</keyword>
<comment type="caution">
    <text evidence="9">Lacks conserved residue(s) required for the propagation of feature annotation.</text>
</comment>
<dbReference type="Pfam" id="PF00584">
    <property type="entry name" value="SecE"/>
    <property type="match status" value="1"/>
</dbReference>
<evidence type="ECO:0000313" key="10">
    <source>
        <dbReference type="EMBL" id="QIQ20824.1"/>
    </source>
</evidence>
<evidence type="ECO:0000256" key="8">
    <source>
        <dbReference type="ARBA" id="ARBA00023136"/>
    </source>
</evidence>
<sequence>MRVNSENQEASPVLDKLKWVVALVLLVGMIWGNFYFSEPNPIYLASPLVRIIAMIVIAILALVLVLTTARGKATLSFARESRTELRKVVWPTRKEAMQTTLLIAVITVIASLFLWGLDSLIIRLISFVTMLGH</sequence>
<feature type="transmembrane region" description="Helical" evidence="9">
    <location>
        <begin position="20"/>
        <end position="36"/>
    </location>
</feature>
<dbReference type="GO" id="GO:0008320">
    <property type="term" value="F:protein transmembrane transporter activity"/>
    <property type="evidence" value="ECO:0007669"/>
    <property type="project" value="UniProtKB-UniRule"/>
</dbReference>
<keyword evidence="5 9" id="KW-0653">Protein transport</keyword>
<keyword evidence="3 9" id="KW-1003">Cell membrane</keyword>
<evidence type="ECO:0000256" key="1">
    <source>
        <dbReference type="ARBA" id="ARBA00004370"/>
    </source>
</evidence>
<organism evidence="10 11">
    <name type="scientific">Zophobihabitans entericus</name>
    <dbReference type="NCBI Taxonomy" id="1635327"/>
    <lineage>
        <taxon>Bacteria</taxon>
        <taxon>Pseudomonadati</taxon>
        <taxon>Pseudomonadota</taxon>
        <taxon>Gammaproteobacteria</taxon>
        <taxon>Orbales</taxon>
        <taxon>Orbaceae</taxon>
        <taxon>Zophobihabitans</taxon>
    </lineage>
</organism>
<dbReference type="HAMAP" id="MF_00422">
    <property type="entry name" value="SecE"/>
    <property type="match status" value="1"/>
</dbReference>
<gene>
    <name evidence="9 10" type="primary">secE</name>
    <name evidence="10" type="ORF">IPMB12_03505</name>
</gene>
<dbReference type="RefSeq" id="WP_166914995.1">
    <property type="nucleotide sequence ID" value="NZ_CP050253.1"/>
</dbReference>
<dbReference type="FunCoup" id="A0A6G9IAS4">
    <property type="interactions" value="82"/>
</dbReference>
<comment type="subcellular location">
    <subcellularLocation>
        <location evidence="1">Membrane</location>
    </subcellularLocation>
</comment>
<evidence type="ECO:0000256" key="2">
    <source>
        <dbReference type="ARBA" id="ARBA00022448"/>
    </source>
</evidence>
<dbReference type="InterPro" id="IPR001901">
    <property type="entry name" value="Translocase_SecE/Sec61-g"/>
</dbReference>
<dbReference type="PRINTS" id="PR01650">
    <property type="entry name" value="SECETRNLCASE"/>
</dbReference>
<dbReference type="GO" id="GO:0009306">
    <property type="term" value="P:protein secretion"/>
    <property type="evidence" value="ECO:0007669"/>
    <property type="project" value="UniProtKB-UniRule"/>
</dbReference>
<dbReference type="AlphaFoldDB" id="A0A6G9IAS4"/>
<evidence type="ECO:0000256" key="5">
    <source>
        <dbReference type="ARBA" id="ARBA00022927"/>
    </source>
</evidence>
<dbReference type="EMBL" id="CP050253">
    <property type="protein sequence ID" value="QIQ20824.1"/>
    <property type="molecule type" value="Genomic_DNA"/>
</dbReference>
<dbReference type="GO" id="GO:0006605">
    <property type="term" value="P:protein targeting"/>
    <property type="evidence" value="ECO:0007669"/>
    <property type="project" value="UniProtKB-UniRule"/>
</dbReference>
<dbReference type="NCBIfam" id="TIGR00964">
    <property type="entry name" value="secE_bact"/>
    <property type="match status" value="1"/>
</dbReference>
<dbReference type="PANTHER" id="PTHR33910">
    <property type="entry name" value="PROTEIN TRANSLOCASE SUBUNIT SECE"/>
    <property type="match status" value="1"/>
</dbReference>
<accession>A0A6G9IAS4</accession>
<keyword evidence="11" id="KW-1185">Reference proteome</keyword>
<evidence type="ECO:0000256" key="4">
    <source>
        <dbReference type="ARBA" id="ARBA00022692"/>
    </source>
</evidence>
<dbReference type="Proteomes" id="UP000501168">
    <property type="component" value="Chromosome"/>
</dbReference>
<dbReference type="PANTHER" id="PTHR33910:SF1">
    <property type="entry name" value="PROTEIN TRANSLOCASE SUBUNIT SECE"/>
    <property type="match status" value="1"/>
</dbReference>
<proteinExistence type="inferred from homology"/>